<dbReference type="EMBL" id="JAFNJU010000002">
    <property type="protein sequence ID" value="MBO1264204.1"/>
    <property type="molecule type" value="Genomic_DNA"/>
</dbReference>
<evidence type="ECO:0000313" key="4">
    <source>
        <dbReference type="EMBL" id="MBO1264204.1"/>
    </source>
</evidence>
<proteinExistence type="inferred from homology"/>
<keyword evidence="3" id="KW-0406">Ion transport</keyword>
<evidence type="ECO:0000256" key="1">
    <source>
        <dbReference type="ARBA" id="ARBA00010148"/>
    </source>
</evidence>
<dbReference type="RefSeq" id="WP_207598720.1">
    <property type="nucleotide sequence ID" value="NZ_JAFNJU010000002.1"/>
</dbReference>
<reference evidence="4" key="1">
    <citation type="submission" date="2021-03" db="EMBL/GenBank/DDBJ databases">
        <title>Proteiniclasticum marinus sp. nov., isolated from tidal flat sediment.</title>
        <authorList>
            <person name="Namirimu T."/>
            <person name="Yang J.-A."/>
            <person name="Yang S.-H."/>
            <person name="Kim Y.-J."/>
            <person name="Kwon K.K."/>
        </authorList>
    </citation>
    <scope>NUCLEOTIDE SEQUENCE</scope>
    <source>
        <strain evidence="4">SCR006</strain>
    </source>
</reference>
<comment type="caution">
    <text evidence="4">The sequence shown here is derived from an EMBL/GenBank/DDBJ whole genome shotgun (WGS) entry which is preliminary data.</text>
</comment>
<dbReference type="GO" id="GO:0046961">
    <property type="term" value="F:proton-transporting ATPase activity, rotational mechanism"/>
    <property type="evidence" value="ECO:0007669"/>
    <property type="project" value="InterPro"/>
</dbReference>
<accession>A0A939H4V4</accession>
<dbReference type="InterPro" id="IPR036906">
    <property type="entry name" value="ATPase_V1_fsu_sf"/>
</dbReference>
<evidence type="ECO:0000256" key="2">
    <source>
        <dbReference type="ARBA" id="ARBA00022448"/>
    </source>
</evidence>
<evidence type="ECO:0000256" key="3">
    <source>
        <dbReference type="ARBA" id="ARBA00023065"/>
    </source>
</evidence>
<dbReference type="Gene3D" id="3.40.50.10580">
    <property type="entry name" value="ATPase, V1 complex, subunit F"/>
    <property type="match status" value="1"/>
</dbReference>
<protein>
    <submittedName>
        <fullName evidence="4">V-type ATP synthase subunit F</fullName>
    </submittedName>
</protein>
<name>A0A939H4V4_9CLOT</name>
<evidence type="ECO:0000313" key="5">
    <source>
        <dbReference type="Proteomes" id="UP000664218"/>
    </source>
</evidence>
<keyword evidence="5" id="KW-1185">Reference proteome</keyword>
<dbReference type="Pfam" id="PF01990">
    <property type="entry name" value="ATP-synt_F"/>
    <property type="match status" value="1"/>
</dbReference>
<dbReference type="InterPro" id="IPR008218">
    <property type="entry name" value="ATPase_V1-cplx_f_g_su"/>
</dbReference>
<sequence length="102" mass="11156">MYKIGVIGDKDSILPFKALGIDVFPVVGPEETRKTLDTLAMKKYGVVFITEQSAVLIPESIERYNKEIVPAVILIPSNQGSLNIGLDRINENVEKAVGSNIL</sequence>
<dbReference type="AlphaFoldDB" id="A0A939H4V4"/>
<dbReference type="Proteomes" id="UP000664218">
    <property type="component" value="Unassembled WGS sequence"/>
</dbReference>
<organism evidence="4 5">
    <name type="scientific">Proteiniclasticum aestuarii</name>
    <dbReference type="NCBI Taxonomy" id="2817862"/>
    <lineage>
        <taxon>Bacteria</taxon>
        <taxon>Bacillati</taxon>
        <taxon>Bacillota</taxon>
        <taxon>Clostridia</taxon>
        <taxon>Eubacteriales</taxon>
        <taxon>Clostridiaceae</taxon>
        <taxon>Proteiniclasticum</taxon>
    </lineage>
</organism>
<dbReference type="SUPFAM" id="SSF159468">
    <property type="entry name" value="AtpF-like"/>
    <property type="match status" value="1"/>
</dbReference>
<dbReference type="NCBIfam" id="NF002384">
    <property type="entry name" value="PRK01395.1"/>
    <property type="match status" value="1"/>
</dbReference>
<keyword evidence="2" id="KW-0813">Transport</keyword>
<gene>
    <name evidence="4" type="ORF">J3A84_03990</name>
</gene>
<comment type="similarity">
    <text evidence="1">Belongs to the V-ATPase F subunit family.</text>
</comment>